<dbReference type="AlphaFoldDB" id="A0A9W7W5D8"/>
<feature type="region of interest" description="Disordered" evidence="1">
    <location>
        <begin position="83"/>
        <end position="109"/>
    </location>
</feature>
<reference evidence="2 3" key="2">
    <citation type="journal article" date="2021" name="Curr. Genet.">
        <title>Genetic response to nitrogen starvation in the aggressive Eucalyptus foliar pathogen Teratosphaeria destructans.</title>
        <authorList>
            <person name="Havenga M."/>
            <person name="Wingfield B.D."/>
            <person name="Wingfield M.J."/>
            <person name="Dreyer L.L."/>
            <person name="Roets F."/>
            <person name="Aylward J."/>
        </authorList>
    </citation>
    <scope>NUCLEOTIDE SEQUENCE [LARGE SCALE GENOMIC DNA]</scope>
    <source>
        <strain evidence="2">CMW44962</strain>
    </source>
</reference>
<proteinExistence type="predicted"/>
<name>A0A9W7W5D8_9PEZI</name>
<gene>
    <name evidence="2" type="ORF">Tdes44962_MAKER07720</name>
</gene>
<dbReference type="Proteomes" id="UP001138500">
    <property type="component" value="Unassembled WGS sequence"/>
</dbReference>
<reference evidence="2 3" key="1">
    <citation type="journal article" date="2018" name="IMA Fungus">
        <title>IMA Genome-F 10: Nine draft genome sequences of Claviceps purpurea s.lat., including C. arundinis, C. humidiphila, and C. cf. spartinae, pseudomolecules for the pitch canker pathogen Fusarium circinatum, draft genome of Davidsoniella eucalypti, Grosmannia galeiformis, Quambalaria eucalypti, and Teratosphaeria destructans.</title>
        <authorList>
            <person name="Wingfield B.D."/>
            <person name="Liu M."/>
            <person name="Nguyen H.D."/>
            <person name="Lane F.A."/>
            <person name="Morgan S.W."/>
            <person name="De Vos L."/>
            <person name="Wilken P.M."/>
            <person name="Duong T.A."/>
            <person name="Aylward J."/>
            <person name="Coetzee M.P."/>
            <person name="Dadej K."/>
            <person name="De Beer Z.W."/>
            <person name="Findlay W."/>
            <person name="Havenga M."/>
            <person name="Kolarik M."/>
            <person name="Menzies J.G."/>
            <person name="Naidoo K."/>
            <person name="Pochopski O."/>
            <person name="Shoukouhi P."/>
            <person name="Santana Q.C."/>
            <person name="Seifert K.A."/>
            <person name="Soal N."/>
            <person name="Steenkamp E.T."/>
            <person name="Tatham C.T."/>
            <person name="van der Nest M.A."/>
            <person name="Wingfield M.J."/>
        </authorList>
    </citation>
    <scope>NUCLEOTIDE SEQUENCE [LARGE SCALE GENOMIC DNA]</scope>
    <source>
        <strain evidence="2">CMW44962</strain>
    </source>
</reference>
<sequence length="254" mass="26527">MSEERAIIPVPNSSLTDAALHAEPAAEKTTHHLPSISSGFGPGAHPGPLIDEQTGRLPSLSSLLSTALPSGCAVDAQTDHVTAMGSERSATLGSSSPTEYQTNTQSPIDTLSSGSARLGPAVNEHMIQLPPIRPLSNAAPGQSSAVRDQPYSARLSLAVDKQRDRLPSISHLLPATSRSQSSLNEQVVPLPPIGTLLSAVPHPCPACNGQTARLPPISSLLCGAQVDAREVVARLEAPLVGLPHDTRMHMARFL</sequence>
<keyword evidence="3" id="KW-1185">Reference proteome</keyword>
<evidence type="ECO:0000313" key="3">
    <source>
        <dbReference type="Proteomes" id="UP001138500"/>
    </source>
</evidence>
<comment type="caution">
    <text evidence="2">The sequence shown here is derived from an EMBL/GenBank/DDBJ whole genome shotgun (WGS) entry which is preliminary data.</text>
</comment>
<protein>
    <submittedName>
        <fullName evidence="2">Uncharacterized protein</fullName>
    </submittedName>
</protein>
<accession>A0A9W7W5D8</accession>
<evidence type="ECO:0000313" key="2">
    <source>
        <dbReference type="EMBL" id="KAH9842060.1"/>
    </source>
</evidence>
<feature type="compositionally biased region" description="Polar residues" evidence="1">
    <location>
        <begin position="88"/>
        <end position="109"/>
    </location>
</feature>
<dbReference type="EMBL" id="RIBY02000480">
    <property type="protein sequence ID" value="KAH9842060.1"/>
    <property type="molecule type" value="Genomic_DNA"/>
</dbReference>
<organism evidence="2 3">
    <name type="scientific">Teratosphaeria destructans</name>
    <dbReference type="NCBI Taxonomy" id="418781"/>
    <lineage>
        <taxon>Eukaryota</taxon>
        <taxon>Fungi</taxon>
        <taxon>Dikarya</taxon>
        <taxon>Ascomycota</taxon>
        <taxon>Pezizomycotina</taxon>
        <taxon>Dothideomycetes</taxon>
        <taxon>Dothideomycetidae</taxon>
        <taxon>Mycosphaerellales</taxon>
        <taxon>Teratosphaeriaceae</taxon>
        <taxon>Teratosphaeria</taxon>
    </lineage>
</organism>
<evidence type="ECO:0000256" key="1">
    <source>
        <dbReference type="SAM" id="MobiDB-lite"/>
    </source>
</evidence>